<gene>
    <name evidence="1" type="ORF">SAMN04488244_1346</name>
</gene>
<dbReference type="EMBL" id="FNVG01000034">
    <property type="protein sequence ID" value="SEG69774.1"/>
    <property type="molecule type" value="Genomic_DNA"/>
</dbReference>
<protein>
    <submittedName>
        <fullName evidence="1">Uncharacterized protein</fullName>
    </submittedName>
</protein>
<accession>A0A1H6C9W6</accession>
<evidence type="ECO:0000313" key="1">
    <source>
        <dbReference type="EMBL" id="SEG69774.1"/>
    </source>
</evidence>
<name>A0A1H6C9W6_9VIBR</name>
<dbReference type="Proteomes" id="UP000236721">
    <property type="component" value="Unassembled WGS sequence"/>
</dbReference>
<evidence type="ECO:0000313" key="2">
    <source>
        <dbReference type="Proteomes" id="UP000236721"/>
    </source>
</evidence>
<proteinExistence type="predicted"/>
<sequence>MRDKNIGANSNQTAPEINAFLYCFYLLKNKTLKIKQTFAQNQTNKP</sequence>
<dbReference type="AlphaFoldDB" id="A0A1H6C9W6"/>
<reference evidence="2" key="1">
    <citation type="submission" date="2016-10" db="EMBL/GenBank/DDBJ databases">
        <authorList>
            <person name="Varghese N."/>
            <person name="Submissions S."/>
        </authorList>
    </citation>
    <scope>NUCLEOTIDE SEQUENCE [LARGE SCALE GENOMIC DNA]</scope>
    <source>
        <strain evidence="2">CGMCC 1.7062</strain>
    </source>
</reference>
<keyword evidence="2" id="KW-1185">Reference proteome</keyword>
<organism evidence="1 2">
    <name type="scientific">Vibrio hangzhouensis</name>
    <dbReference type="NCBI Taxonomy" id="462991"/>
    <lineage>
        <taxon>Bacteria</taxon>
        <taxon>Pseudomonadati</taxon>
        <taxon>Pseudomonadota</taxon>
        <taxon>Gammaproteobacteria</taxon>
        <taxon>Vibrionales</taxon>
        <taxon>Vibrionaceae</taxon>
        <taxon>Vibrio</taxon>
    </lineage>
</organism>